<evidence type="ECO:0000313" key="8">
    <source>
        <dbReference type="Proteomes" id="UP000187406"/>
    </source>
</evidence>
<dbReference type="AlphaFoldDB" id="A0A1Q3CPU5"/>
<dbReference type="OrthoDB" id="2942533at2759"/>
<dbReference type="Gene3D" id="3.10.20.90">
    <property type="entry name" value="Phosphatidylinositol 3-kinase Catalytic Subunit, Chain A, domain 1"/>
    <property type="match status" value="1"/>
</dbReference>
<dbReference type="Gene3D" id="1.25.40.10">
    <property type="entry name" value="Tetratricopeptide repeat domain"/>
    <property type="match status" value="2"/>
</dbReference>
<dbReference type="PROSITE" id="PS51745">
    <property type="entry name" value="PB1"/>
    <property type="match status" value="1"/>
</dbReference>
<dbReference type="PANTHER" id="PTHR46183">
    <property type="entry name" value="PROTEIN CLMP1"/>
    <property type="match status" value="1"/>
</dbReference>
<gene>
    <name evidence="7" type="ORF">CFOL_v3_25531</name>
</gene>
<dbReference type="InterPro" id="IPR019734">
    <property type="entry name" value="TPR_rpt"/>
</dbReference>
<feature type="compositionally biased region" description="Polar residues" evidence="5">
    <location>
        <begin position="19"/>
        <end position="36"/>
    </location>
</feature>
<proteinExistence type="predicted"/>
<comment type="caution">
    <text evidence="7">The sequence shown here is derived from an EMBL/GenBank/DDBJ whole genome shotgun (WGS) entry which is preliminary data.</text>
</comment>
<dbReference type="SMART" id="SM00028">
    <property type="entry name" value="TPR"/>
    <property type="match status" value="3"/>
</dbReference>
<dbReference type="EMBL" id="BDDD01002552">
    <property type="protein sequence ID" value="GAV82078.1"/>
    <property type="molecule type" value="Genomic_DNA"/>
</dbReference>
<dbReference type="InterPro" id="IPR011990">
    <property type="entry name" value="TPR-like_helical_dom_sf"/>
</dbReference>
<dbReference type="InterPro" id="IPR000270">
    <property type="entry name" value="PB1_dom"/>
</dbReference>
<keyword evidence="2" id="KW-0677">Repeat</keyword>
<dbReference type="CDD" id="cd05992">
    <property type="entry name" value="PB1"/>
    <property type="match status" value="1"/>
</dbReference>
<evidence type="ECO:0000256" key="3">
    <source>
        <dbReference type="ARBA" id="ARBA00022803"/>
    </source>
</evidence>
<dbReference type="InParanoid" id="A0A1Q3CPU5"/>
<evidence type="ECO:0000256" key="1">
    <source>
        <dbReference type="ARBA" id="ARBA00011726"/>
    </source>
</evidence>
<feature type="compositionally biased region" description="Basic residues" evidence="5">
    <location>
        <begin position="1"/>
        <end position="12"/>
    </location>
</feature>
<feature type="repeat" description="TPR" evidence="4">
    <location>
        <begin position="45"/>
        <end position="78"/>
    </location>
</feature>
<dbReference type="Proteomes" id="UP000187406">
    <property type="component" value="Unassembled WGS sequence"/>
</dbReference>
<dbReference type="InterPro" id="IPR053793">
    <property type="entry name" value="PB1-like"/>
</dbReference>
<evidence type="ECO:0000313" key="7">
    <source>
        <dbReference type="EMBL" id="GAV82078.1"/>
    </source>
</evidence>
<evidence type="ECO:0000259" key="6">
    <source>
        <dbReference type="PROSITE" id="PS51745"/>
    </source>
</evidence>
<name>A0A1Q3CPU5_CEPFO</name>
<evidence type="ECO:0000256" key="5">
    <source>
        <dbReference type="SAM" id="MobiDB-lite"/>
    </source>
</evidence>
<protein>
    <submittedName>
        <fullName evidence="7">PB1 domain-containing protein/TPR_11 domain-containing protein</fullName>
    </submittedName>
</protein>
<reference evidence="8" key="1">
    <citation type="submission" date="2016-04" db="EMBL/GenBank/DDBJ databases">
        <title>Cephalotus genome sequencing.</title>
        <authorList>
            <person name="Fukushima K."/>
            <person name="Hasebe M."/>
            <person name="Fang X."/>
        </authorList>
    </citation>
    <scope>NUCLEOTIDE SEQUENCE [LARGE SCALE GENOMIC DNA]</scope>
    <source>
        <strain evidence="8">cv. St1</strain>
    </source>
</reference>
<keyword evidence="3 4" id="KW-0802">TPR repeat</keyword>
<dbReference type="InterPro" id="IPR044517">
    <property type="entry name" value="PHOX1-4"/>
</dbReference>
<dbReference type="PROSITE" id="PS50005">
    <property type="entry name" value="TPR"/>
    <property type="match status" value="2"/>
</dbReference>
<evidence type="ECO:0000256" key="2">
    <source>
        <dbReference type="ARBA" id="ARBA00022737"/>
    </source>
</evidence>
<accession>A0A1Q3CPU5</accession>
<dbReference type="SUPFAM" id="SSF48452">
    <property type="entry name" value="TPR-like"/>
    <property type="match status" value="1"/>
</dbReference>
<evidence type="ECO:0000256" key="4">
    <source>
        <dbReference type="PROSITE-ProRule" id="PRU00339"/>
    </source>
</evidence>
<comment type="subunit">
    <text evidence="1">Homodimers and heterodimers.</text>
</comment>
<keyword evidence="8" id="KW-1185">Reference proteome</keyword>
<dbReference type="SMART" id="SM00666">
    <property type="entry name" value="PB1"/>
    <property type="match status" value="1"/>
</dbReference>
<dbReference type="Pfam" id="PF00564">
    <property type="entry name" value="PB1"/>
    <property type="match status" value="1"/>
</dbReference>
<dbReference type="SUPFAM" id="SSF54277">
    <property type="entry name" value="CAD &amp; PB1 domains"/>
    <property type="match status" value="1"/>
</dbReference>
<dbReference type="STRING" id="3775.A0A1Q3CPU5"/>
<organism evidence="7 8">
    <name type="scientific">Cephalotus follicularis</name>
    <name type="common">Albany pitcher plant</name>
    <dbReference type="NCBI Taxonomy" id="3775"/>
    <lineage>
        <taxon>Eukaryota</taxon>
        <taxon>Viridiplantae</taxon>
        <taxon>Streptophyta</taxon>
        <taxon>Embryophyta</taxon>
        <taxon>Tracheophyta</taxon>
        <taxon>Spermatophyta</taxon>
        <taxon>Magnoliopsida</taxon>
        <taxon>eudicotyledons</taxon>
        <taxon>Gunneridae</taxon>
        <taxon>Pentapetalae</taxon>
        <taxon>rosids</taxon>
        <taxon>fabids</taxon>
        <taxon>Oxalidales</taxon>
        <taxon>Cephalotaceae</taxon>
        <taxon>Cephalotus</taxon>
    </lineage>
</organism>
<feature type="region of interest" description="Disordered" evidence="5">
    <location>
        <begin position="1"/>
        <end position="36"/>
    </location>
</feature>
<feature type="repeat" description="TPR" evidence="4">
    <location>
        <begin position="119"/>
        <end position="152"/>
    </location>
</feature>
<feature type="domain" description="PB1" evidence="6">
    <location>
        <begin position="270"/>
        <end position="349"/>
    </location>
</feature>
<sequence>MGKQTGKKKKRAGGLSGDGNANQSKVVDNSPRANDNDTAVFISMSHELKEEGNKLFQRRDHEGAMIKFEKAIKLLPGNHIDVSHLRSNIAACYMQMGLSEYPRAIHECNLALEVTPKYSKALLKRARCYEALNKLNLALRDVSTVLDIEPKNLMALEILERVEMMLEKEGLTVSDTVIELPPEYVESPITSVSDTVIELPPEYVEPPITLPVPKLKEKKRKKKNNKVDDNKVEAKIEEKKFDDKMVEEKKAEDKVVVEEQISTRKEEEPAKTVKLVFGEDIRCAKLPLNCSLLQLREVIRDRFPSSRAVLIKYRDHEGDLITITTDEELRLSETSTESQVSFRLHIVEVNPEHDPLFERLYGKEELHGLNIKQNNSADNGNVRKGKAKENGSCYIDDWIVEFAQLFKNYVGFDSDSYLNLHQLSMKVYSEAMEETVTSEEAQDLFKEAAEKFQEMAALALFNCGNVHMSRARKRVYLSEDASKEPVVEQIKNAYDWAQQEFTKARERYEEALRIKPDFYEAILALGQQQFEQAKLSWYYVIGSNTNLETWPSTEVLQLYNHAEENMDRGMQMWEEMEEQQLSEFSKPKKVLKETILNGLFIDITADEAAEQATNTRSQINLLWGTILYERSLMEFKLGLPLWHECLEVAVEKFELAGASPTDMAVMIKNHSSNNNALEGLGFSIDEIIQARNEMYEAIKWQKGVHSFRLEPLLRRRVSKLCHALSMKELYAVEGI</sequence>
<dbReference type="PANTHER" id="PTHR46183:SF16">
    <property type="entry name" value="PROTEIN PHOX3"/>
    <property type="match status" value="1"/>
</dbReference>